<evidence type="ECO:0000256" key="6">
    <source>
        <dbReference type="ARBA" id="ARBA00023170"/>
    </source>
</evidence>
<evidence type="ECO:0000256" key="8">
    <source>
        <dbReference type="ARBA" id="ARBA00023224"/>
    </source>
</evidence>
<evidence type="ECO:0000256" key="5">
    <source>
        <dbReference type="ARBA" id="ARBA00023136"/>
    </source>
</evidence>
<keyword evidence="5 9" id="KW-0472">Membrane</keyword>
<dbReference type="GO" id="GO:0038039">
    <property type="term" value="C:G protein-coupled receptor heterodimeric complex"/>
    <property type="evidence" value="ECO:0007669"/>
    <property type="project" value="TreeGrafter"/>
</dbReference>
<sequence>MHCSTSILIALLCLACTTTLVDAAEYKLGLALPLSSNDKELVGSIKDVVELGLEDVNQWHDKSFLATPFHSNCASLLPPEVIPNVFSYDTQNQESKAVEAMFDAARNGLVGMVGEFNSDATIPMALAGNQFNMWQCTGSATSPALSDKKEFNRFFRTIPPDFAQGAVLATFVKNMGWKSCSILAVSDAYGEGITNTFTTTAAELKLNIETIQTFSSSPAAGTDLPTSVGFKSAIEGIQNAGSRIVLFFGQDNDFINVAREAKKLGIIGNPEKKAQKKFFARGHSFGGRGRSYPFILERGSDFGKFLERYRTKFPTRQDYPILRHRHCRLPPCLARGIKTMVGRNTERSTLDRDLKGATLRDFLQNFTSPTSGAVNFNADGDRVGSYYIYNIFGGKAITTHVVDPVAKTMVKDPVATPTFFGGSKVIPQDKPELARRHPEFSDIGVLVILAATAALILVILATVGYLFTHRNHTTVRQMSLPMLFMIAIGLCMVLASTSLWIGVPTIMTCNLSKWLFLIGFEFTMGATAAKAYRIWKVFDNSTLRKLNKLSDGYLFLGCSAIILVQVCILLVWTFVAPLQPKYKKTVTSYYYECASNSPDFDRIMTISSLVYNGILLLTVSYLAYKTRKAYSSFRESVFIMYSLQNVFLSGLIISPFLFIVAADFALGAYYIKAITVLYAATFTYVCLIGRIALGLHQTITKSSSTGIKMNLSDGQSSSGGGISTGEAVPGKPQTLHGKYPCKIANKLFETWHTNRLTLFALEGYLGMTRMTNQTEQGKLFKLRSIQFDPAPSAYPLCIEIRADSTSYLVQFNKEADKAAWIRALSVHCLVMSKSSANKSASGNNATGIGLSTMNGLQSRAGAGQPFNGGARSGVANQIQSQYGGYKSTHG</sequence>
<dbReference type="PANTHER" id="PTHR10519:SF20">
    <property type="entry name" value="G-PROTEIN COUPLED RECEPTOR 156-RELATED"/>
    <property type="match status" value="1"/>
</dbReference>
<evidence type="ECO:0000256" key="3">
    <source>
        <dbReference type="ARBA" id="ARBA00022989"/>
    </source>
</evidence>
<comment type="subcellular location">
    <subcellularLocation>
        <location evidence="1">Membrane</location>
        <topology evidence="1">Multi-pass membrane protein</topology>
    </subcellularLocation>
</comment>
<keyword evidence="2 9" id="KW-0812">Transmembrane</keyword>
<evidence type="ECO:0000313" key="12">
    <source>
        <dbReference type="EMBL" id="ORZ37170.1"/>
    </source>
</evidence>
<evidence type="ECO:0000313" key="13">
    <source>
        <dbReference type="Proteomes" id="UP000193411"/>
    </source>
</evidence>
<dbReference type="OrthoDB" id="5597995at2759"/>
<evidence type="ECO:0000259" key="11">
    <source>
        <dbReference type="PROSITE" id="PS50259"/>
    </source>
</evidence>
<dbReference type="Proteomes" id="UP000193411">
    <property type="component" value="Unassembled WGS sequence"/>
</dbReference>
<keyword evidence="8" id="KW-0807">Transducer</keyword>
<gene>
    <name evidence="12" type="ORF">BCR44DRAFT_1524730</name>
</gene>
<evidence type="ECO:0000256" key="9">
    <source>
        <dbReference type="SAM" id="Phobius"/>
    </source>
</evidence>
<dbReference type="AlphaFoldDB" id="A0A1Y2HRG7"/>
<organism evidence="12 13">
    <name type="scientific">Catenaria anguillulae PL171</name>
    <dbReference type="NCBI Taxonomy" id="765915"/>
    <lineage>
        <taxon>Eukaryota</taxon>
        <taxon>Fungi</taxon>
        <taxon>Fungi incertae sedis</taxon>
        <taxon>Blastocladiomycota</taxon>
        <taxon>Blastocladiomycetes</taxon>
        <taxon>Blastocladiales</taxon>
        <taxon>Catenariaceae</taxon>
        <taxon>Catenaria</taxon>
    </lineage>
</organism>
<dbReference type="InterPro" id="IPR001828">
    <property type="entry name" value="ANF_lig-bd_rcpt"/>
</dbReference>
<evidence type="ECO:0000256" key="1">
    <source>
        <dbReference type="ARBA" id="ARBA00004141"/>
    </source>
</evidence>
<dbReference type="InterPro" id="IPR028082">
    <property type="entry name" value="Peripla_BP_I"/>
</dbReference>
<accession>A0A1Y2HRG7</accession>
<dbReference type="CDD" id="cd15047">
    <property type="entry name" value="7tmC_GABA-B-like"/>
    <property type="match status" value="1"/>
</dbReference>
<dbReference type="Pfam" id="PF00003">
    <property type="entry name" value="7tm_3"/>
    <property type="match status" value="1"/>
</dbReference>
<feature type="transmembrane region" description="Helical" evidence="9">
    <location>
        <begin position="645"/>
        <end position="670"/>
    </location>
</feature>
<evidence type="ECO:0000256" key="7">
    <source>
        <dbReference type="ARBA" id="ARBA00023180"/>
    </source>
</evidence>
<dbReference type="EMBL" id="MCFL01000014">
    <property type="protein sequence ID" value="ORZ37170.1"/>
    <property type="molecule type" value="Genomic_DNA"/>
</dbReference>
<dbReference type="Gene3D" id="3.40.50.2300">
    <property type="match status" value="2"/>
</dbReference>
<dbReference type="GO" id="GO:0004965">
    <property type="term" value="F:G protein-coupled GABA receptor activity"/>
    <property type="evidence" value="ECO:0007669"/>
    <property type="project" value="InterPro"/>
</dbReference>
<feature type="signal peptide" evidence="10">
    <location>
        <begin position="1"/>
        <end position="23"/>
    </location>
</feature>
<keyword evidence="4" id="KW-0297">G-protein coupled receptor</keyword>
<dbReference type="PANTHER" id="PTHR10519">
    <property type="entry name" value="GABA-B RECEPTOR"/>
    <property type="match status" value="1"/>
</dbReference>
<feature type="transmembrane region" description="Helical" evidence="9">
    <location>
        <begin position="553"/>
        <end position="575"/>
    </location>
</feature>
<keyword evidence="13" id="KW-1185">Reference proteome</keyword>
<protein>
    <submittedName>
        <fullName evidence="12">Periplasmic binding protein-like I</fullName>
    </submittedName>
</protein>
<feature type="transmembrane region" description="Helical" evidence="9">
    <location>
        <begin position="443"/>
        <end position="468"/>
    </location>
</feature>
<dbReference type="SUPFAM" id="SSF53822">
    <property type="entry name" value="Periplasmic binding protein-like I"/>
    <property type="match status" value="1"/>
</dbReference>
<keyword evidence="3 9" id="KW-1133">Transmembrane helix</keyword>
<proteinExistence type="predicted"/>
<feature type="transmembrane region" description="Helical" evidence="9">
    <location>
        <begin position="676"/>
        <end position="693"/>
    </location>
</feature>
<dbReference type="InterPro" id="IPR017978">
    <property type="entry name" value="GPCR_3_C"/>
</dbReference>
<feature type="transmembrane region" description="Helical" evidence="9">
    <location>
        <begin position="603"/>
        <end position="624"/>
    </location>
</feature>
<dbReference type="GO" id="GO:0007214">
    <property type="term" value="P:gamma-aminobutyric acid signaling pathway"/>
    <property type="evidence" value="ECO:0007669"/>
    <property type="project" value="TreeGrafter"/>
</dbReference>
<dbReference type="InterPro" id="IPR002455">
    <property type="entry name" value="GPCR3_GABA-B"/>
</dbReference>
<feature type="transmembrane region" description="Helical" evidence="9">
    <location>
        <begin position="480"/>
        <end position="502"/>
    </location>
</feature>
<feature type="chain" id="PRO_5012395399" evidence="10">
    <location>
        <begin position="24"/>
        <end position="890"/>
    </location>
</feature>
<keyword evidence="10" id="KW-0732">Signal</keyword>
<dbReference type="PROSITE" id="PS50259">
    <property type="entry name" value="G_PROTEIN_RECEP_F3_4"/>
    <property type="match status" value="1"/>
</dbReference>
<feature type="transmembrane region" description="Helical" evidence="9">
    <location>
        <begin position="514"/>
        <end position="532"/>
    </location>
</feature>
<keyword evidence="6" id="KW-0675">Receptor</keyword>
<evidence type="ECO:0000256" key="10">
    <source>
        <dbReference type="SAM" id="SignalP"/>
    </source>
</evidence>
<dbReference type="PRINTS" id="PR00248">
    <property type="entry name" value="GPCRMGR"/>
</dbReference>
<dbReference type="STRING" id="765915.A0A1Y2HRG7"/>
<feature type="domain" description="G-protein coupled receptors family 3 profile" evidence="11">
    <location>
        <begin position="444"/>
        <end position="687"/>
    </location>
</feature>
<name>A0A1Y2HRG7_9FUNG</name>
<keyword evidence="7" id="KW-0325">Glycoprotein</keyword>
<reference evidence="12 13" key="1">
    <citation type="submission" date="2016-07" db="EMBL/GenBank/DDBJ databases">
        <title>Pervasive Adenine N6-methylation of Active Genes in Fungi.</title>
        <authorList>
            <consortium name="DOE Joint Genome Institute"/>
            <person name="Mondo S.J."/>
            <person name="Dannebaum R.O."/>
            <person name="Kuo R.C."/>
            <person name="Labutti K."/>
            <person name="Haridas S."/>
            <person name="Kuo A."/>
            <person name="Salamov A."/>
            <person name="Ahrendt S.R."/>
            <person name="Lipzen A."/>
            <person name="Sullivan W."/>
            <person name="Andreopoulos W.B."/>
            <person name="Clum A."/>
            <person name="Lindquist E."/>
            <person name="Daum C."/>
            <person name="Ramamoorthy G.K."/>
            <person name="Gryganskyi A."/>
            <person name="Culley D."/>
            <person name="Magnuson J.K."/>
            <person name="James T.Y."/>
            <person name="O'Malley M.A."/>
            <person name="Stajich J.E."/>
            <person name="Spatafora J.W."/>
            <person name="Visel A."/>
            <person name="Grigoriev I.V."/>
        </authorList>
    </citation>
    <scope>NUCLEOTIDE SEQUENCE [LARGE SCALE GENOMIC DNA]</scope>
    <source>
        <strain evidence="12 13">PL171</strain>
    </source>
</reference>
<comment type="caution">
    <text evidence="12">The sequence shown here is derived from an EMBL/GenBank/DDBJ whole genome shotgun (WGS) entry which is preliminary data.</text>
</comment>
<dbReference type="InterPro" id="IPR000337">
    <property type="entry name" value="GPCR_3"/>
</dbReference>
<evidence type="ECO:0000256" key="4">
    <source>
        <dbReference type="ARBA" id="ARBA00023040"/>
    </source>
</evidence>
<evidence type="ECO:0000256" key="2">
    <source>
        <dbReference type="ARBA" id="ARBA00022692"/>
    </source>
</evidence>
<dbReference type="Pfam" id="PF01094">
    <property type="entry name" value="ANF_receptor"/>
    <property type="match status" value="1"/>
</dbReference>